<evidence type="ECO:0000313" key="3">
    <source>
        <dbReference type="Proteomes" id="UP000244855"/>
    </source>
</evidence>
<dbReference type="OrthoDB" id="4062651at2759"/>
<keyword evidence="3" id="KW-1185">Reference proteome</keyword>
<protein>
    <submittedName>
        <fullName evidence="2">Uncharacterized protein</fullName>
    </submittedName>
</protein>
<gene>
    <name evidence="2" type="ORF">DM02DRAFT_327260</name>
</gene>
<reference evidence="2 3" key="1">
    <citation type="journal article" date="2018" name="Sci. Rep.">
        <title>Comparative genomics provides insights into the lifestyle and reveals functional heterogeneity of dark septate endophytic fungi.</title>
        <authorList>
            <person name="Knapp D.G."/>
            <person name="Nemeth J.B."/>
            <person name="Barry K."/>
            <person name="Hainaut M."/>
            <person name="Henrissat B."/>
            <person name="Johnson J."/>
            <person name="Kuo A."/>
            <person name="Lim J.H.P."/>
            <person name="Lipzen A."/>
            <person name="Nolan M."/>
            <person name="Ohm R.A."/>
            <person name="Tamas L."/>
            <person name="Grigoriev I.V."/>
            <person name="Spatafora J.W."/>
            <person name="Nagy L.G."/>
            <person name="Kovacs G.M."/>
        </authorList>
    </citation>
    <scope>NUCLEOTIDE SEQUENCE [LARGE SCALE GENOMIC DNA]</scope>
    <source>
        <strain evidence="2 3">DSE2036</strain>
    </source>
</reference>
<feature type="region of interest" description="Disordered" evidence="1">
    <location>
        <begin position="190"/>
        <end position="270"/>
    </location>
</feature>
<evidence type="ECO:0000256" key="1">
    <source>
        <dbReference type="SAM" id="MobiDB-lite"/>
    </source>
</evidence>
<feature type="compositionally biased region" description="Basic and acidic residues" evidence="1">
    <location>
        <begin position="220"/>
        <end position="232"/>
    </location>
</feature>
<dbReference type="Proteomes" id="UP000244855">
    <property type="component" value="Unassembled WGS sequence"/>
</dbReference>
<dbReference type="AlphaFoldDB" id="A0A2V1EAS2"/>
<dbReference type="EMBL" id="KZ805304">
    <property type="protein sequence ID" value="PVI07466.1"/>
    <property type="molecule type" value="Genomic_DNA"/>
</dbReference>
<organism evidence="2 3">
    <name type="scientific">Periconia macrospinosa</name>
    <dbReference type="NCBI Taxonomy" id="97972"/>
    <lineage>
        <taxon>Eukaryota</taxon>
        <taxon>Fungi</taxon>
        <taxon>Dikarya</taxon>
        <taxon>Ascomycota</taxon>
        <taxon>Pezizomycotina</taxon>
        <taxon>Dothideomycetes</taxon>
        <taxon>Pleosporomycetidae</taxon>
        <taxon>Pleosporales</taxon>
        <taxon>Massarineae</taxon>
        <taxon>Periconiaceae</taxon>
        <taxon>Periconia</taxon>
    </lineage>
</organism>
<sequence length="270" mass="30056">MTALAALADRKMTPDDVELTHVKNHASPSTFATLFPKSAKASEVVRQRHNLQHVALCEDCPAFPKPPSAISINHHAMLGSSCFSFGSSRTNDIVIPASDGVCPQEFLLLFDLEPSLNIKNTSLRPMKVQCLIAGREYQIAQGEQAPVSASMVIHFGPGHCFRFWLCTPRKSEGRLQLQELHLSTYLQSIPAERGRGRRHKRQRNSEITATSDQTTKRRRSSEVLKGEGKQPTDPHGGLFPPRRTCSSPVSLRRQRRRDTLTATGRSIAQR</sequence>
<proteinExistence type="predicted"/>
<evidence type="ECO:0000313" key="2">
    <source>
        <dbReference type="EMBL" id="PVI07466.1"/>
    </source>
</evidence>
<accession>A0A2V1EAS2</accession>
<feature type="compositionally biased region" description="Polar residues" evidence="1">
    <location>
        <begin position="260"/>
        <end position="270"/>
    </location>
</feature>
<name>A0A2V1EAS2_9PLEO</name>